<dbReference type="SUPFAM" id="SSF55729">
    <property type="entry name" value="Acyl-CoA N-acyltransferases (Nat)"/>
    <property type="match status" value="1"/>
</dbReference>
<dbReference type="Pfam" id="PF13302">
    <property type="entry name" value="Acetyltransf_3"/>
    <property type="match status" value="1"/>
</dbReference>
<evidence type="ECO:0000313" key="3">
    <source>
        <dbReference type="Proteomes" id="UP000608154"/>
    </source>
</evidence>
<dbReference type="PANTHER" id="PTHR43792:SF1">
    <property type="entry name" value="N-ACETYLTRANSFERASE DOMAIN-CONTAINING PROTEIN"/>
    <property type="match status" value="1"/>
</dbReference>
<dbReference type="InterPro" id="IPR016181">
    <property type="entry name" value="Acyl_CoA_acyltransferase"/>
</dbReference>
<dbReference type="PROSITE" id="PS51186">
    <property type="entry name" value="GNAT"/>
    <property type="match status" value="1"/>
</dbReference>
<dbReference type="InterPro" id="IPR051531">
    <property type="entry name" value="N-acetyltransferase"/>
</dbReference>
<sequence length="193" mass="22036">MAEAMAAFHLETDRLILRDWQERDWEPCFALTNTPAVMRWLGGVLDAEGMRRQRERLEAYNAEHGHTFWVLLRKDDGGHLSGELIGFCGLKKANQQGAPIGDFEIGWRLREDAWGRGYAREAAQAALALAFERFSAPHVIALTVEGNEPSWGLMCRLGMKRRRDLDFASDEFDPETGRIIVYSIDRDEWRAIG</sequence>
<protein>
    <submittedName>
        <fullName evidence="2">Acetyltransferase</fullName>
    </submittedName>
</protein>
<organism evidence="2 3">
    <name type="scientific">Novosphingobium endophyticum</name>
    <dbReference type="NCBI Taxonomy" id="1955250"/>
    <lineage>
        <taxon>Bacteria</taxon>
        <taxon>Pseudomonadati</taxon>
        <taxon>Pseudomonadota</taxon>
        <taxon>Alphaproteobacteria</taxon>
        <taxon>Sphingomonadales</taxon>
        <taxon>Sphingomonadaceae</taxon>
        <taxon>Novosphingobium</taxon>
    </lineage>
</organism>
<dbReference type="GO" id="GO:0016747">
    <property type="term" value="F:acyltransferase activity, transferring groups other than amino-acyl groups"/>
    <property type="evidence" value="ECO:0007669"/>
    <property type="project" value="InterPro"/>
</dbReference>
<evidence type="ECO:0000259" key="1">
    <source>
        <dbReference type="PROSITE" id="PS51186"/>
    </source>
</evidence>
<dbReference type="Proteomes" id="UP000608154">
    <property type="component" value="Unassembled WGS sequence"/>
</dbReference>
<dbReference type="InterPro" id="IPR000182">
    <property type="entry name" value="GNAT_dom"/>
</dbReference>
<dbReference type="Gene3D" id="3.40.630.30">
    <property type="match status" value="1"/>
</dbReference>
<dbReference type="AlphaFoldDB" id="A0A916TSV6"/>
<name>A0A916TSV6_9SPHN</name>
<keyword evidence="3" id="KW-1185">Reference proteome</keyword>
<gene>
    <name evidence="2" type="ORF">GCM10011494_23710</name>
</gene>
<dbReference type="PANTHER" id="PTHR43792">
    <property type="entry name" value="GNAT FAMILY, PUTATIVE (AFU_ORTHOLOGUE AFUA_3G00765)-RELATED-RELATED"/>
    <property type="match status" value="1"/>
</dbReference>
<feature type="domain" description="N-acetyltransferase" evidence="1">
    <location>
        <begin position="15"/>
        <end position="187"/>
    </location>
</feature>
<accession>A0A916TSV6</accession>
<proteinExistence type="predicted"/>
<comment type="caution">
    <text evidence="2">The sequence shown here is derived from an EMBL/GenBank/DDBJ whole genome shotgun (WGS) entry which is preliminary data.</text>
</comment>
<evidence type="ECO:0000313" key="2">
    <source>
        <dbReference type="EMBL" id="GGC04448.1"/>
    </source>
</evidence>
<reference evidence="2" key="1">
    <citation type="journal article" date="2014" name="Int. J. Syst. Evol. Microbiol.">
        <title>Complete genome sequence of Corynebacterium casei LMG S-19264T (=DSM 44701T), isolated from a smear-ripened cheese.</title>
        <authorList>
            <consortium name="US DOE Joint Genome Institute (JGI-PGF)"/>
            <person name="Walter F."/>
            <person name="Albersmeier A."/>
            <person name="Kalinowski J."/>
            <person name="Ruckert C."/>
        </authorList>
    </citation>
    <scope>NUCLEOTIDE SEQUENCE</scope>
    <source>
        <strain evidence="2">CGMCC 1.15095</strain>
    </source>
</reference>
<reference evidence="2" key="2">
    <citation type="submission" date="2020-09" db="EMBL/GenBank/DDBJ databases">
        <authorList>
            <person name="Sun Q."/>
            <person name="Zhou Y."/>
        </authorList>
    </citation>
    <scope>NUCLEOTIDE SEQUENCE</scope>
    <source>
        <strain evidence="2">CGMCC 1.15095</strain>
    </source>
</reference>
<dbReference type="EMBL" id="BMHK01000014">
    <property type="protein sequence ID" value="GGC04448.1"/>
    <property type="molecule type" value="Genomic_DNA"/>
</dbReference>